<comment type="caution">
    <text evidence="4">The sequence shown here is derived from an EMBL/GenBank/DDBJ whole genome shotgun (WGS) entry which is preliminary data.</text>
</comment>
<organism evidence="4 5">
    <name type="scientific">Flavonifractor plautii ATCC 29863</name>
    <dbReference type="NCBI Taxonomy" id="411475"/>
    <lineage>
        <taxon>Bacteria</taxon>
        <taxon>Bacillati</taxon>
        <taxon>Bacillota</taxon>
        <taxon>Clostridia</taxon>
        <taxon>Eubacteriales</taxon>
        <taxon>Oscillospiraceae</taxon>
        <taxon>Flavonifractor</taxon>
    </lineage>
</organism>
<evidence type="ECO:0000256" key="2">
    <source>
        <dbReference type="SAM" id="Phobius"/>
    </source>
</evidence>
<dbReference type="SMART" id="SM00530">
    <property type="entry name" value="HTH_XRE"/>
    <property type="match status" value="1"/>
</dbReference>
<dbReference type="PROSITE" id="PS50943">
    <property type="entry name" value="HTH_CROC1"/>
    <property type="match status" value="1"/>
</dbReference>
<accession>G9YUH6</accession>
<evidence type="ECO:0000259" key="3">
    <source>
        <dbReference type="PROSITE" id="PS50943"/>
    </source>
</evidence>
<proteinExistence type="predicted"/>
<dbReference type="EMBL" id="AGCK01000257">
    <property type="protein sequence ID" value="EHM42296.1"/>
    <property type="molecule type" value="Genomic_DNA"/>
</dbReference>
<dbReference type="InterPro" id="IPR010982">
    <property type="entry name" value="Lambda_DNA-bd_dom_sf"/>
</dbReference>
<dbReference type="GeneID" id="63971453"/>
<feature type="transmembrane region" description="Helical" evidence="2">
    <location>
        <begin position="89"/>
        <end position="111"/>
    </location>
</feature>
<sequence>MELKETLPALRRKKGLSQQELAEALGVSRQAVSRWEVGTDIPTMKNLLALSRLFDVPVHELVGGAQPADSLEAETTSHKKVTKPARYQLLTKVLGGALAAVVAAGLLAALYQNQLRPAPTDPAERTIVDIEDLDGERIEPDAVTWHTTSEGGN</sequence>
<keyword evidence="2" id="KW-1133">Transmembrane helix</keyword>
<dbReference type="AlphaFoldDB" id="G9YUH6"/>
<keyword evidence="1 4" id="KW-0238">DNA-binding</keyword>
<keyword evidence="2" id="KW-0812">Transmembrane</keyword>
<dbReference type="SUPFAM" id="SSF47413">
    <property type="entry name" value="lambda repressor-like DNA-binding domains"/>
    <property type="match status" value="1"/>
</dbReference>
<feature type="domain" description="HTH cro/C1-type" evidence="3">
    <location>
        <begin position="9"/>
        <end position="61"/>
    </location>
</feature>
<dbReference type="HOGENOM" id="CLU_066192_2_6_9"/>
<dbReference type="PANTHER" id="PTHR46558">
    <property type="entry name" value="TRACRIPTIONAL REGULATORY PROTEIN-RELATED-RELATED"/>
    <property type="match status" value="1"/>
</dbReference>
<dbReference type="Proteomes" id="UP000004459">
    <property type="component" value="Unassembled WGS sequence"/>
</dbReference>
<reference evidence="4 5" key="1">
    <citation type="submission" date="2011-08" db="EMBL/GenBank/DDBJ databases">
        <authorList>
            <person name="Weinstock G."/>
            <person name="Sodergren E."/>
            <person name="Clifton S."/>
            <person name="Fulton L."/>
            <person name="Fulton B."/>
            <person name="Courtney L."/>
            <person name="Fronick C."/>
            <person name="Harrison M."/>
            <person name="Strong C."/>
            <person name="Farmer C."/>
            <person name="Delahaunty K."/>
            <person name="Markovic C."/>
            <person name="Hall O."/>
            <person name="Minx P."/>
            <person name="Tomlinson C."/>
            <person name="Mitreva M."/>
            <person name="Hou S."/>
            <person name="Chen J."/>
            <person name="Wollam A."/>
            <person name="Pepin K.H."/>
            <person name="Johnson M."/>
            <person name="Bhonagiri V."/>
            <person name="Zhang X."/>
            <person name="Suruliraj S."/>
            <person name="Warren W."/>
            <person name="Chinwalla A."/>
            <person name="Mardis E.R."/>
            <person name="Wilson R.K."/>
        </authorList>
    </citation>
    <scope>NUCLEOTIDE SEQUENCE [LARGE SCALE GENOMIC DNA]</scope>
    <source>
        <strain evidence="4 5">ATCC 29863</strain>
    </source>
</reference>
<dbReference type="InterPro" id="IPR001387">
    <property type="entry name" value="Cro/C1-type_HTH"/>
</dbReference>
<keyword evidence="2" id="KW-0472">Membrane</keyword>
<dbReference type="PATRIC" id="fig|411475.3.peg.2756"/>
<dbReference type="CDD" id="cd00093">
    <property type="entry name" value="HTH_XRE"/>
    <property type="match status" value="1"/>
</dbReference>
<name>G9YUH6_FLAPL</name>
<evidence type="ECO:0000313" key="4">
    <source>
        <dbReference type="EMBL" id="EHM42296.1"/>
    </source>
</evidence>
<evidence type="ECO:0000256" key="1">
    <source>
        <dbReference type="ARBA" id="ARBA00023125"/>
    </source>
</evidence>
<dbReference type="Gene3D" id="1.10.260.40">
    <property type="entry name" value="lambda repressor-like DNA-binding domains"/>
    <property type="match status" value="1"/>
</dbReference>
<dbReference type="GO" id="GO:0003677">
    <property type="term" value="F:DNA binding"/>
    <property type="evidence" value="ECO:0007669"/>
    <property type="project" value="UniProtKB-KW"/>
</dbReference>
<dbReference type="Pfam" id="PF01381">
    <property type="entry name" value="HTH_3"/>
    <property type="match status" value="1"/>
</dbReference>
<dbReference type="PANTHER" id="PTHR46558:SF11">
    <property type="entry name" value="HTH-TYPE TRANSCRIPTIONAL REGULATOR XRE"/>
    <property type="match status" value="1"/>
</dbReference>
<dbReference type="RefSeq" id="WP_007493584.1">
    <property type="nucleotide sequence ID" value="NZ_JH417818.1"/>
</dbReference>
<evidence type="ECO:0000313" key="5">
    <source>
        <dbReference type="Proteomes" id="UP000004459"/>
    </source>
</evidence>
<gene>
    <name evidence="4" type="ORF">HMPREF0372_03190</name>
</gene>
<protein>
    <submittedName>
        <fullName evidence="4">DNA-binding helix-turn-helix protein</fullName>
    </submittedName>
</protein>